<evidence type="ECO:0000313" key="3">
    <source>
        <dbReference type="Proteomes" id="UP000754644"/>
    </source>
</evidence>
<dbReference type="PANTHER" id="PTHR43031:SF1">
    <property type="entry name" value="PYRIDINE NUCLEOTIDE-DISULPHIDE OXIDOREDUCTASE"/>
    <property type="match status" value="1"/>
</dbReference>
<dbReference type="PROSITE" id="PS50206">
    <property type="entry name" value="RHODANESE_3"/>
    <property type="match status" value="1"/>
</dbReference>
<dbReference type="CDD" id="cd01447">
    <property type="entry name" value="Polysulfide_ST"/>
    <property type="match status" value="1"/>
</dbReference>
<dbReference type="AlphaFoldDB" id="A0A972VXN9"/>
<evidence type="ECO:0000259" key="1">
    <source>
        <dbReference type="PROSITE" id="PS50206"/>
    </source>
</evidence>
<feature type="domain" description="Rhodanese" evidence="1">
    <location>
        <begin position="31"/>
        <end position="128"/>
    </location>
</feature>
<dbReference type="InterPro" id="IPR036873">
    <property type="entry name" value="Rhodanese-like_dom_sf"/>
</dbReference>
<dbReference type="InterPro" id="IPR001763">
    <property type="entry name" value="Rhodanese-like_dom"/>
</dbReference>
<accession>A0A972VXN9</accession>
<comment type="caution">
    <text evidence="2">The sequence shown here is derived from an EMBL/GenBank/DDBJ whole genome shotgun (WGS) entry which is preliminary data.</text>
</comment>
<dbReference type="SMART" id="SM00450">
    <property type="entry name" value="RHOD"/>
    <property type="match status" value="1"/>
</dbReference>
<dbReference type="EMBL" id="JABMOJ010000477">
    <property type="protein sequence ID" value="NQV66199.1"/>
    <property type="molecule type" value="Genomic_DNA"/>
</dbReference>
<reference evidence="2" key="1">
    <citation type="submission" date="2020-05" db="EMBL/GenBank/DDBJ databases">
        <title>Sulfur intermediates as new biogeochemical hubs in an aquatic model microbial ecosystem.</title>
        <authorList>
            <person name="Vigneron A."/>
        </authorList>
    </citation>
    <scope>NUCLEOTIDE SEQUENCE</scope>
    <source>
        <strain evidence="2">Bin.250</strain>
    </source>
</reference>
<dbReference type="Gene3D" id="3.40.250.10">
    <property type="entry name" value="Rhodanese-like domain"/>
    <property type="match status" value="1"/>
</dbReference>
<dbReference type="InterPro" id="IPR050229">
    <property type="entry name" value="GlpE_sulfurtransferase"/>
</dbReference>
<dbReference type="PANTHER" id="PTHR43031">
    <property type="entry name" value="FAD-DEPENDENT OXIDOREDUCTASE"/>
    <property type="match status" value="1"/>
</dbReference>
<proteinExistence type="predicted"/>
<evidence type="ECO:0000313" key="2">
    <source>
        <dbReference type="EMBL" id="NQV66199.1"/>
    </source>
</evidence>
<dbReference type="Pfam" id="PF00581">
    <property type="entry name" value="Rhodanese"/>
    <property type="match status" value="1"/>
</dbReference>
<dbReference type="SUPFAM" id="SSF52821">
    <property type="entry name" value="Rhodanese/Cell cycle control phosphatase"/>
    <property type="match status" value="1"/>
</dbReference>
<protein>
    <submittedName>
        <fullName evidence="2">Rhodanese-like domain-containing protein</fullName>
    </submittedName>
</protein>
<sequence>MPITVGVKALVAAAEKAIKTLSLDEANALLTDDNTVFVDIRDIRELHREGKIAGAIHAPRGMLEFWVDPDSPYHREVFAQDKTYVLYCASAWRSALAAQALQHMGMDNVCHIAGGFTAWKAADLAIEPVAAKAP</sequence>
<organism evidence="2 3">
    <name type="scientific">SAR86 cluster bacterium</name>
    <dbReference type="NCBI Taxonomy" id="2030880"/>
    <lineage>
        <taxon>Bacteria</taxon>
        <taxon>Pseudomonadati</taxon>
        <taxon>Pseudomonadota</taxon>
        <taxon>Gammaproteobacteria</taxon>
        <taxon>SAR86 cluster</taxon>
    </lineage>
</organism>
<name>A0A972VXN9_9GAMM</name>
<dbReference type="Proteomes" id="UP000754644">
    <property type="component" value="Unassembled WGS sequence"/>
</dbReference>
<gene>
    <name evidence="2" type="ORF">HQ497_12630</name>
</gene>